<organism evidence="1">
    <name type="scientific">Rhodotorula toruloides</name>
    <name type="common">Yeast</name>
    <name type="synonym">Rhodosporidium toruloides</name>
    <dbReference type="NCBI Taxonomy" id="5286"/>
    <lineage>
        <taxon>Eukaryota</taxon>
        <taxon>Fungi</taxon>
        <taxon>Dikarya</taxon>
        <taxon>Basidiomycota</taxon>
        <taxon>Pucciniomycotina</taxon>
        <taxon>Microbotryomycetes</taxon>
        <taxon>Sporidiobolales</taxon>
        <taxon>Sporidiobolaceae</taxon>
        <taxon>Rhodotorula</taxon>
    </lineage>
</organism>
<name>A0A061AYS5_RHOTO</name>
<dbReference type="EMBL" id="LK052942">
    <property type="protein sequence ID" value="CDR42825.1"/>
    <property type="molecule type" value="Genomic_DNA"/>
</dbReference>
<sequence length="166" mass="19332">MPLSSVPDLTKFLPPLIQDAIEAEMDRGEKSAYYDEFEQLYWMYSGWEEVLEQYERDEADIAQRLEAYNDAYQRMWVSGDAERMRIRARLTEQYPTLSQRCVELAQREKGPAGLAILRRTYFARHPVLSPTTRLRSLSSMRSRRTALDSLASRFKTTVAQMPPVSI</sequence>
<protein>
    <submittedName>
        <fullName evidence="1">RHTO0S07e04522g1_1</fullName>
    </submittedName>
</protein>
<accession>A0A061AYS5</accession>
<proteinExistence type="predicted"/>
<evidence type="ECO:0000313" key="1">
    <source>
        <dbReference type="EMBL" id="CDR42825.1"/>
    </source>
</evidence>
<dbReference type="AlphaFoldDB" id="A0A061AYS5"/>
<reference evidence="1" key="1">
    <citation type="journal article" date="2014" name="Genome Announc.">
        <title>Draft genome sequence of Rhodosporidium toruloides CECT1137, an oleaginous yeast of biotechnological interest.</title>
        <authorList>
            <person name="Morin N."/>
            <person name="Calcas X."/>
            <person name="Devillers H."/>
            <person name="Durrens P."/>
            <person name="Sherman D.J."/>
            <person name="Nicaud J.-M."/>
            <person name="Neuveglise C."/>
        </authorList>
    </citation>
    <scope>NUCLEOTIDE SEQUENCE</scope>
    <source>
        <strain evidence="1">CECT1137</strain>
    </source>
</reference>
<gene>
    <name evidence="1" type="ORF">RHTO0S_07e04522g</name>
</gene>